<reference evidence="13 14" key="1">
    <citation type="submission" date="2016-12" db="EMBL/GenBank/DDBJ databases">
        <title>Discovery of methanogenic haloarchaea.</title>
        <authorList>
            <person name="Sorokin D.Y."/>
            <person name="Makarova K.S."/>
            <person name="Abbas B."/>
            <person name="Ferrer M."/>
            <person name="Golyshin P.N."/>
        </authorList>
    </citation>
    <scope>NUCLEOTIDE SEQUENCE [LARGE SCALE GENOMIC DNA]</scope>
    <source>
        <strain evidence="13">AMET1</strain>
    </source>
</reference>
<dbReference type="Pfam" id="PF12367">
    <property type="entry name" value="PFO_beta_C"/>
    <property type="match status" value="1"/>
</dbReference>
<comment type="cofactor">
    <cofactor evidence="1">
        <name>Mg(2+)</name>
        <dbReference type="ChEBI" id="CHEBI:18420"/>
    </cofactor>
</comment>
<proteinExistence type="predicted"/>
<feature type="region of interest" description="Disordered" evidence="10">
    <location>
        <begin position="255"/>
        <end position="274"/>
    </location>
</feature>
<feature type="domain" description="Pyruvate ferredoxin oxidoreductase beta subunit C-terminal" evidence="12">
    <location>
        <begin position="200"/>
        <end position="260"/>
    </location>
</feature>
<keyword evidence="7" id="KW-0408">Iron</keyword>
<dbReference type="GO" id="GO:0006082">
    <property type="term" value="P:organic acid metabolic process"/>
    <property type="evidence" value="ECO:0007669"/>
    <property type="project" value="UniProtKB-ARBA"/>
</dbReference>
<evidence type="ECO:0000259" key="12">
    <source>
        <dbReference type="Pfam" id="PF12367"/>
    </source>
</evidence>
<keyword evidence="5" id="KW-0460">Magnesium</keyword>
<evidence type="ECO:0000256" key="10">
    <source>
        <dbReference type="SAM" id="MobiDB-lite"/>
    </source>
</evidence>
<keyword evidence="8" id="KW-0411">Iron-sulfur</keyword>
<dbReference type="GO" id="GO:0046872">
    <property type="term" value="F:metal ion binding"/>
    <property type="evidence" value="ECO:0007669"/>
    <property type="project" value="UniProtKB-KW"/>
</dbReference>
<dbReference type="InterPro" id="IPR051457">
    <property type="entry name" value="2-oxoacid:Fd_oxidoreductase"/>
</dbReference>
<dbReference type="SUPFAM" id="SSF52518">
    <property type="entry name" value="Thiamin diphosphate-binding fold (THDP-binding)"/>
    <property type="match status" value="1"/>
</dbReference>
<dbReference type="RefSeq" id="WP_086636818.1">
    <property type="nucleotide sequence ID" value="NZ_MRZU01000003.1"/>
</dbReference>
<evidence type="ECO:0000256" key="3">
    <source>
        <dbReference type="ARBA" id="ARBA00001966"/>
    </source>
</evidence>
<dbReference type="InterPro" id="IPR029061">
    <property type="entry name" value="THDP-binding"/>
</dbReference>
<keyword evidence="14" id="KW-1185">Reference proteome</keyword>
<evidence type="ECO:0000256" key="2">
    <source>
        <dbReference type="ARBA" id="ARBA00001964"/>
    </source>
</evidence>
<evidence type="ECO:0000256" key="9">
    <source>
        <dbReference type="ARBA" id="ARBA00023052"/>
    </source>
</evidence>
<feature type="domain" description="Thiamine pyrophosphate enzyme TPP-binding" evidence="11">
    <location>
        <begin position="49"/>
        <end position="196"/>
    </location>
</feature>
<gene>
    <name evidence="13" type="ORF">AMET1_0408</name>
</gene>
<dbReference type="Gene3D" id="3.40.50.970">
    <property type="match status" value="1"/>
</dbReference>
<evidence type="ECO:0000256" key="6">
    <source>
        <dbReference type="ARBA" id="ARBA00023002"/>
    </source>
</evidence>
<keyword evidence="9" id="KW-0786">Thiamine pyrophosphate</keyword>
<accession>A0A1Y3GBF1</accession>
<name>A0A1Y3GBF1_9EURY</name>
<dbReference type="InterPro" id="IPR011766">
    <property type="entry name" value="TPP_enzyme_TPP-bd"/>
</dbReference>
<evidence type="ECO:0000313" key="13">
    <source>
        <dbReference type="EMBL" id="OUJ18758.1"/>
    </source>
</evidence>
<dbReference type="PANTHER" id="PTHR48084">
    <property type="entry name" value="2-OXOGLUTARATE OXIDOREDUCTASE SUBUNIT KORB-RELATED"/>
    <property type="match status" value="1"/>
</dbReference>
<comment type="cofactor">
    <cofactor evidence="3">
        <name>[4Fe-4S] cluster</name>
        <dbReference type="ChEBI" id="CHEBI:49883"/>
    </cofactor>
</comment>
<dbReference type="Pfam" id="PF02775">
    <property type="entry name" value="TPP_enzyme_C"/>
    <property type="match status" value="1"/>
</dbReference>
<dbReference type="GO" id="GO:0016625">
    <property type="term" value="F:oxidoreductase activity, acting on the aldehyde or oxo group of donors, iron-sulfur protein as acceptor"/>
    <property type="evidence" value="ECO:0007669"/>
    <property type="project" value="UniProtKB-ARBA"/>
</dbReference>
<dbReference type="AlphaFoldDB" id="A0A1Y3GBF1"/>
<dbReference type="GO" id="GO:0030976">
    <property type="term" value="F:thiamine pyrophosphate binding"/>
    <property type="evidence" value="ECO:0007669"/>
    <property type="project" value="InterPro"/>
</dbReference>
<comment type="cofactor">
    <cofactor evidence="2">
        <name>thiamine diphosphate</name>
        <dbReference type="ChEBI" id="CHEBI:58937"/>
    </cofactor>
</comment>
<dbReference type="InterPro" id="IPR011896">
    <property type="entry name" value="OFOB"/>
</dbReference>
<evidence type="ECO:0000256" key="7">
    <source>
        <dbReference type="ARBA" id="ARBA00023004"/>
    </source>
</evidence>
<feature type="compositionally biased region" description="Low complexity" evidence="10">
    <location>
        <begin position="255"/>
        <end position="264"/>
    </location>
</feature>
<evidence type="ECO:0000259" key="11">
    <source>
        <dbReference type="Pfam" id="PF02775"/>
    </source>
</evidence>
<evidence type="ECO:0000256" key="4">
    <source>
        <dbReference type="ARBA" id="ARBA00022723"/>
    </source>
</evidence>
<dbReference type="Proteomes" id="UP000195137">
    <property type="component" value="Unassembled WGS sequence"/>
</dbReference>
<sequence length="279" mass="31320">MSSELDTDAINTWCPGCGNFGILRGVKEALGELIDNGYKKENIVISTGIGCHAKIFDYLDLNGFYGLHGRVPPLLYGIKLANPELTVIGFAGDGDILNEGISHLIHNAKRNLDATMLIHNNKVYALTTGQFTPTSPKGFKGKSTPKGSPEEPINPIHLLLGSKATFIARCYPGERKHFKKTLKQAINHKGFSVIEILQPCVAFYNTWKHYSEHITKLEQQNYDPTDKKLAWKKADYENDQIPIGIFYQEKKPTYTENLNQPNKTNNKKTKVDKTLQKMI</sequence>
<comment type="caution">
    <text evidence="13">The sequence shown here is derived from an EMBL/GenBank/DDBJ whole genome shotgun (WGS) entry which is preliminary data.</text>
</comment>
<dbReference type="GO" id="GO:0051536">
    <property type="term" value="F:iron-sulfur cluster binding"/>
    <property type="evidence" value="ECO:0007669"/>
    <property type="project" value="UniProtKB-KW"/>
</dbReference>
<protein>
    <submittedName>
        <fullName evidence="13">2-oxoacid:acceptor oxidoreductase, beta subunit</fullName>
    </submittedName>
</protein>
<evidence type="ECO:0000313" key="14">
    <source>
        <dbReference type="Proteomes" id="UP000195137"/>
    </source>
</evidence>
<dbReference type="CDD" id="cd03375">
    <property type="entry name" value="TPP_OGFOR"/>
    <property type="match status" value="1"/>
</dbReference>
<dbReference type="OrthoDB" id="30755at2157"/>
<dbReference type="EMBL" id="MRZU01000003">
    <property type="protein sequence ID" value="OUJ18758.1"/>
    <property type="molecule type" value="Genomic_DNA"/>
</dbReference>
<evidence type="ECO:0000256" key="1">
    <source>
        <dbReference type="ARBA" id="ARBA00001946"/>
    </source>
</evidence>
<organism evidence="13 14">
    <name type="scientific">Methanonatronarchaeum thermophilum</name>
    <dbReference type="NCBI Taxonomy" id="1927129"/>
    <lineage>
        <taxon>Archaea</taxon>
        <taxon>Methanobacteriati</taxon>
        <taxon>Methanobacteriota</taxon>
        <taxon>Methanonatronarchaeia</taxon>
        <taxon>Methanonatronarchaeales</taxon>
        <taxon>Methanonatronarchaeaceae</taxon>
        <taxon>Methanonatronarchaeum</taxon>
    </lineage>
</organism>
<dbReference type="GO" id="GO:0044272">
    <property type="term" value="P:sulfur compound biosynthetic process"/>
    <property type="evidence" value="ECO:0007669"/>
    <property type="project" value="UniProtKB-ARBA"/>
</dbReference>
<keyword evidence="4" id="KW-0479">Metal-binding</keyword>
<evidence type="ECO:0000256" key="8">
    <source>
        <dbReference type="ARBA" id="ARBA00023014"/>
    </source>
</evidence>
<dbReference type="PANTHER" id="PTHR48084:SF4">
    <property type="entry name" value="2-OXOGLUTARATE OXIDOREDUCTASE SUBUNIT KORB"/>
    <property type="match status" value="1"/>
</dbReference>
<dbReference type="GO" id="GO:0045333">
    <property type="term" value="P:cellular respiration"/>
    <property type="evidence" value="ECO:0007669"/>
    <property type="project" value="UniProtKB-ARBA"/>
</dbReference>
<dbReference type="NCBIfam" id="TIGR02177">
    <property type="entry name" value="PorB_KorB"/>
    <property type="match status" value="1"/>
</dbReference>
<evidence type="ECO:0000256" key="5">
    <source>
        <dbReference type="ARBA" id="ARBA00022842"/>
    </source>
</evidence>
<dbReference type="InterPro" id="IPR032686">
    <property type="entry name" value="PFO_beta_C"/>
</dbReference>
<keyword evidence="6" id="KW-0560">Oxidoreductase</keyword>